<gene>
    <name evidence="1" type="ORF">CFBP7129_17595</name>
</gene>
<reference evidence="1 2" key="1">
    <citation type="submission" date="2019-04" db="EMBL/GenBank/DDBJ databases">
        <title>Complete genome sequence of Agrobacterium tumefaciens CFBP7129.</title>
        <authorList>
            <person name="Haryono M."/>
            <person name="Lin Y.-C."/>
            <person name="Lai E.-M."/>
            <person name="Kuo C.-H."/>
        </authorList>
    </citation>
    <scope>NUCLEOTIDE SEQUENCE [LARGE SCALE GENOMIC DNA]</scope>
    <source>
        <strain evidence="1 2">CFBP7129</strain>
    </source>
</reference>
<evidence type="ECO:0008006" key="3">
    <source>
        <dbReference type="Google" id="ProtNLM"/>
    </source>
</evidence>
<proteinExistence type="predicted"/>
<dbReference type="AlphaFoldDB" id="A0A4D7YNV9"/>
<dbReference type="Proteomes" id="UP000298649">
    <property type="component" value="Chromosome linear"/>
</dbReference>
<dbReference type="RefSeq" id="WP_137004910.1">
    <property type="nucleotide sequence ID" value="NZ_CP039923.1"/>
</dbReference>
<name>A0A4D7YNV9_AGRTU</name>
<protein>
    <recommendedName>
        <fullName evidence="3">TnsA endonuclease N-terminal domain-containing protein</fullName>
    </recommendedName>
</protein>
<sequence length="198" mass="22499">MSYQPLPAGRTSRTSQAVFSQPSFSRCVGRFIARDQLARDVACLLEFDDTVSSWNCRSLEFRQGLDTYRPDFVAERSQDILVIDAIGQHRPPPWISEAVRAENYTYQTWSRGDIDPIRLKNCKDLLRYAGAEVRLGDRIRLLSALEDQGSLTFSECLQMMRESQPICALANMILARFIEIDLDGALLGPDTSVRKFSR</sequence>
<evidence type="ECO:0000313" key="1">
    <source>
        <dbReference type="EMBL" id="QCL96078.1"/>
    </source>
</evidence>
<accession>A0A4D7YNV9</accession>
<evidence type="ECO:0000313" key="2">
    <source>
        <dbReference type="Proteomes" id="UP000298649"/>
    </source>
</evidence>
<dbReference type="EMBL" id="CP039923">
    <property type="protein sequence ID" value="QCL96078.1"/>
    <property type="molecule type" value="Genomic_DNA"/>
</dbReference>
<organism evidence="1 2">
    <name type="scientific">Agrobacterium tumefaciens</name>
    <dbReference type="NCBI Taxonomy" id="358"/>
    <lineage>
        <taxon>Bacteria</taxon>
        <taxon>Pseudomonadati</taxon>
        <taxon>Pseudomonadota</taxon>
        <taxon>Alphaproteobacteria</taxon>
        <taxon>Hyphomicrobiales</taxon>
        <taxon>Rhizobiaceae</taxon>
        <taxon>Rhizobium/Agrobacterium group</taxon>
        <taxon>Agrobacterium</taxon>
        <taxon>Agrobacterium tumefaciens complex</taxon>
    </lineage>
</organism>